<evidence type="ECO:0000256" key="2">
    <source>
        <dbReference type="ARBA" id="ARBA00023015"/>
    </source>
</evidence>
<dbReference type="RefSeq" id="WP_218032132.1">
    <property type="nucleotide sequence ID" value="NZ_BIFS01000002.1"/>
</dbReference>
<dbReference type="EMBL" id="BIFS01000002">
    <property type="protein sequence ID" value="GCE22644.1"/>
    <property type="molecule type" value="Genomic_DNA"/>
</dbReference>
<dbReference type="InterPro" id="IPR014710">
    <property type="entry name" value="RmlC-like_jellyroll"/>
</dbReference>
<keyword evidence="1" id="KW-0963">Cytoplasm</keyword>
<keyword evidence="2" id="KW-0805">Transcription regulation</keyword>
<dbReference type="PANTHER" id="PTHR46796:SF13">
    <property type="entry name" value="HTH-TYPE TRANSCRIPTIONAL ACTIVATOR RHAS"/>
    <property type="match status" value="1"/>
</dbReference>
<dbReference type="PROSITE" id="PS01124">
    <property type="entry name" value="HTH_ARAC_FAMILY_2"/>
    <property type="match status" value="1"/>
</dbReference>
<dbReference type="InterPro" id="IPR003313">
    <property type="entry name" value="AraC-bd"/>
</dbReference>
<dbReference type="Gene3D" id="2.60.120.10">
    <property type="entry name" value="Jelly Rolls"/>
    <property type="match status" value="1"/>
</dbReference>
<dbReference type="PANTHER" id="PTHR46796">
    <property type="entry name" value="HTH-TYPE TRANSCRIPTIONAL ACTIVATOR RHAS-RELATED"/>
    <property type="match status" value="1"/>
</dbReference>
<dbReference type="SUPFAM" id="SSF46689">
    <property type="entry name" value="Homeodomain-like"/>
    <property type="match status" value="2"/>
</dbReference>
<dbReference type="GO" id="GO:0003700">
    <property type="term" value="F:DNA-binding transcription factor activity"/>
    <property type="evidence" value="ECO:0007669"/>
    <property type="project" value="InterPro"/>
</dbReference>
<evidence type="ECO:0000313" key="6">
    <source>
        <dbReference type="EMBL" id="GCE22644.1"/>
    </source>
</evidence>
<feature type="domain" description="HTH araC/xylS-type" evidence="5">
    <location>
        <begin position="201"/>
        <end position="299"/>
    </location>
</feature>
<dbReference type="Pfam" id="PF12833">
    <property type="entry name" value="HTH_18"/>
    <property type="match status" value="1"/>
</dbReference>
<dbReference type="InterPro" id="IPR009057">
    <property type="entry name" value="Homeodomain-like_sf"/>
</dbReference>
<reference evidence="7" key="1">
    <citation type="submission" date="2018-12" db="EMBL/GenBank/DDBJ databases">
        <title>Tengunoibacter tsumagoiensis gen. nov., sp. nov., Dictyobacter kobayashii sp. nov., D. alpinus sp. nov., and D. joshuensis sp. nov. and description of Dictyobacteraceae fam. nov. within the order Ktedonobacterales isolated from Tengu-no-mugimeshi.</title>
        <authorList>
            <person name="Wang C.M."/>
            <person name="Zheng Y."/>
            <person name="Sakai Y."/>
            <person name="Toyoda A."/>
            <person name="Minakuchi Y."/>
            <person name="Abe K."/>
            <person name="Yokota A."/>
            <person name="Yabe S."/>
        </authorList>
    </citation>
    <scope>NUCLEOTIDE SEQUENCE [LARGE SCALE GENOMIC DNA]</scope>
    <source>
        <strain evidence="7">Uno11</strain>
    </source>
</reference>
<proteinExistence type="predicted"/>
<dbReference type="GO" id="GO:0043565">
    <property type="term" value="F:sequence-specific DNA binding"/>
    <property type="evidence" value="ECO:0007669"/>
    <property type="project" value="InterPro"/>
</dbReference>
<dbReference type="AlphaFoldDB" id="A0A402AU70"/>
<dbReference type="Pfam" id="PF02311">
    <property type="entry name" value="AraC_binding"/>
    <property type="match status" value="1"/>
</dbReference>
<gene>
    <name evidence="6" type="ORF">KDK_64440</name>
</gene>
<accession>A0A402AU70</accession>
<sequence>MLVHRKFIHTQPTKALWPRTSQMYIWDQETRIDLPFSLRLENLIYIGVAGSVNWHVRPHYHDHFEMCYVDEGQGCFAIDDCSYAVKQGDVFLTLPGEVHQGGAAGDAPFRLYYIGFQLEHLSTLELDYYQLGMQRVVPDGDRQIKALFDAIFFKELQQRQSHALEMVQSLFLSLLVSLLRIYEQGREMEIVQPVLLSPALKSVLQSLHTDLGRYQSIDALAVQVNLSRSHLTREFKRAMGISLGQYARSISLQYARFYLRETSDSVSAIAERLHFTSIHTFSIFFKRHTGMSPQEYRKLFKLRG</sequence>
<protein>
    <submittedName>
        <fullName evidence="6">AraC family transcriptional regulator</fullName>
    </submittedName>
</protein>
<dbReference type="InterPro" id="IPR037923">
    <property type="entry name" value="HTH-like"/>
</dbReference>
<keyword evidence="7" id="KW-1185">Reference proteome</keyword>
<dbReference type="SMART" id="SM00342">
    <property type="entry name" value="HTH_ARAC"/>
    <property type="match status" value="1"/>
</dbReference>
<dbReference type="SUPFAM" id="SSF51215">
    <property type="entry name" value="Regulatory protein AraC"/>
    <property type="match status" value="1"/>
</dbReference>
<evidence type="ECO:0000256" key="4">
    <source>
        <dbReference type="ARBA" id="ARBA00023163"/>
    </source>
</evidence>
<name>A0A402AU70_9CHLR</name>
<evidence type="ECO:0000259" key="5">
    <source>
        <dbReference type="PROSITE" id="PS01124"/>
    </source>
</evidence>
<dbReference type="Gene3D" id="1.10.10.60">
    <property type="entry name" value="Homeodomain-like"/>
    <property type="match status" value="2"/>
</dbReference>
<evidence type="ECO:0000313" key="7">
    <source>
        <dbReference type="Proteomes" id="UP000287188"/>
    </source>
</evidence>
<dbReference type="Proteomes" id="UP000287188">
    <property type="component" value="Unassembled WGS sequence"/>
</dbReference>
<keyword evidence="4" id="KW-0804">Transcription</keyword>
<organism evidence="6 7">
    <name type="scientific">Dictyobacter kobayashii</name>
    <dbReference type="NCBI Taxonomy" id="2014872"/>
    <lineage>
        <taxon>Bacteria</taxon>
        <taxon>Bacillati</taxon>
        <taxon>Chloroflexota</taxon>
        <taxon>Ktedonobacteria</taxon>
        <taxon>Ktedonobacterales</taxon>
        <taxon>Dictyobacteraceae</taxon>
        <taxon>Dictyobacter</taxon>
    </lineage>
</organism>
<keyword evidence="3" id="KW-0238">DNA-binding</keyword>
<comment type="caution">
    <text evidence="6">The sequence shown here is derived from an EMBL/GenBank/DDBJ whole genome shotgun (WGS) entry which is preliminary data.</text>
</comment>
<dbReference type="InterPro" id="IPR050204">
    <property type="entry name" value="AraC_XylS_family_regulators"/>
</dbReference>
<dbReference type="InterPro" id="IPR018060">
    <property type="entry name" value="HTH_AraC"/>
</dbReference>
<evidence type="ECO:0000256" key="3">
    <source>
        <dbReference type="ARBA" id="ARBA00023125"/>
    </source>
</evidence>
<evidence type="ECO:0000256" key="1">
    <source>
        <dbReference type="ARBA" id="ARBA00022490"/>
    </source>
</evidence>